<dbReference type="PANTHER" id="PTHR43615:SF1">
    <property type="entry name" value="PPDK_N DOMAIN-CONTAINING PROTEIN"/>
    <property type="match status" value="1"/>
</dbReference>
<dbReference type="RefSeq" id="WP_178360386.1">
    <property type="nucleotide sequence ID" value="NZ_JABFYL010000041.1"/>
</dbReference>
<name>A0A850PNV3_9MYCO</name>
<keyword evidence="4" id="KW-1185">Reference proteome</keyword>
<evidence type="ECO:0000313" key="3">
    <source>
        <dbReference type="EMBL" id="NVN52102.1"/>
    </source>
</evidence>
<organism evidence="3 4">
    <name type="scientific">Mycolicibacterium hippocampi</name>
    <dbReference type="NCBI Taxonomy" id="659824"/>
    <lineage>
        <taxon>Bacteria</taxon>
        <taxon>Bacillati</taxon>
        <taxon>Actinomycetota</taxon>
        <taxon>Actinomycetes</taxon>
        <taxon>Mycobacteriales</taxon>
        <taxon>Mycobacteriaceae</taxon>
        <taxon>Mycolicibacterium</taxon>
    </lineage>
</organism>
<evidence type="ECO:0000313" key="4">
    <source>
        <dbReference type="Proteomes" id="UP000570517"/>
    </source>
</evidence>
<dbReference type="InterPro" id="IPR008279">
    <property type="entry name" value="PEP-util_enz_mobile_dom"/>
</dbReference>
<feature type="domain" description="Pyruvate phosphate dikinase AMP/ATP-binding" evidence="2">
    <location>
        <begin position="16"/>
        <end position="310"/>
    </location>
</feature>
<dbReference type="InterPro" id="IPR036637">
    <property type="entry name" value="Phosphohistidine_dom_sf"/>
</dbReference>
<evidence type="ECO:0008006" key="5">
    <source>
        <dbReference type="Google" id="ProtNLM"/>
    </source>
</evidence>
<dbReference type="AlphaFoldDB" id="A0A850PNV3"/>
<dbReference type="Gene3D" id="3.30.470.20">
    <property type="entry name" value="ATP-grasp fold, B domain"/>
    <property type="match status" value="1"/>
</dbReference>
<dbReference type="Proteomes" id="UP000570517">
    <property type="component" value="Unassembled WGS sequence"/>
</dbReference>
<dbReference type="SUPFAM" id="SSF52009">
    <property type="entry name" value="Phosphohistidine domain"/>
    <property type="match status" value="1"/>
</dbReference>
<dbReference type="PANTHER" id="PTHR43615">
    <property type="entry name" value="PHOSPHOENOLPYRUVATE SYNTHASE-RELATED"/>
    <property type="match status" value="1"/>
</dbReference>
<dbReference type="EMBL" id="JABFYL010000041">
    <property type="protein sequence ID" value="NVN52102.1"/>
    <property type="molecule type" value="Genomic_DNA"/>
</dbReference>
<dbReference type="InterPro" id="IPR013815">
    <property type="entry name" value="ATP_grasp_subdomain_1"/>
</dbReference>
<comment type="caution">
    <text evidence="3">The sequence shown here is derived from an EMBL/GenBank/DDBJ whole genome shotgun (WGS) entry which is preliminary data.</text>
</comment>
<reference evidence="3 4" key="1">
    <citation type="submission" date="2020-05" db="EMBL/GenBank/DDBJ databases">
        <title>Draft genome sequence of Mycobacterium hippocampi DL, isolated from European seabass, Dicentrarchus labrax, reared in fish farms.</title>
        <authorList>
            <person name="Stathopoulou P."/>
            <person name="Asimakis E."/>
            <person name="Tzokas K."/>
            <person name="Batargias C."/>
            <person name="Tsiamis G."/>
        </authorList>
    </citation>
    <scope>NUCLEOTIDE SEQUENCE [LARGE SCALE GENOMIC DNA]</scope>
    <source>
        <strain evidence="3 4">DL</strain>
    </source>
</reference>
<dbReference type="GO" id="GO:0005524">
    <property type="term" value="F:ATP binding"/>
    <property type="evidence" value="ECO:0007669"/>
    <property type="project" value="InterPro"/>
</dbReference>
<dbReference type="Gene3D" id="3.30.1490.20">
    <property type="entry name" value="ATP-grasp fold, A domain"/>
    <property type="match status" value="1"/>
</dbReference>
<dbReference type="Pfam" id="PF01326">
    <property type="entry name" value="PPDK_N"/>
    <property type="match status" value="1"/>
</dbReference>
<dbReference type="InterPro" id="IPR051549">
    <property type="entry name" value="PEP_Utilizing_Enz"/>
</dbReference>
<evidence type="ECO:0000259" key="1">
    <source>
        <dbReference type="Pfam" id="PF00391"/>
    </source>
</evidence>
<dbReference type="InterPro" id="IPR002192">
    <property type="entry name" value="PPDK_AMP/ATP-bd"/>
</dbReference>
<dbReference type="Pfam" id="PF00391">
    <property type="entry name" value="PEP-utilizers"/>
    <property type="match status" value="1"/>
</dbReference>
<evidence type="ECO:0000259" key="2">
    <source>
        <dbReference type="Pfam" id="PF01326"/>
    </source>
</evidence>
<dbReference type="Gene3D" id="3.50.30.10">
    <property type="entry name" value="Phosphohistidine domain"/>
    <property type="match status" value="1"/>
</dbReference>
<dbReference type="GO" id="GO:0016301">
    <property type="term" value="F:kinase activity"/>
    <property type="evidence" value="ECO:0007669"/>
    <property type="project" value="InterPro"/>
</dbReference>
<gene>
    <name evidence="3" type="ORF">HLY00_769</name>
</gene>
<protein>
    <recommendedName>
        <fullName evidence="5">Phosphoenolpyruvate synthase</fullName>
    </recommendedName>
</protein>
<accession>A0A850PNV3</accession>
<sequence>MIKIIDAPAELADASVVGHKFARQQQLRDAGVSVPLFFCVVRETPWTAIADVVGTFPGIGAGVETLTAWAEAAHRATEHMRLMPETETEIRDRYAALGSRDVAVRACVVGRHAQPGEDDAADPFAGLTDSYLYVGADGLIDAVSSCIASLFSVRSVLYRARRGIDPRVLSICVGVQQMMDGERSFVAFTHDPATRARGAVVAAVYGIGEGAVAEHADIDHFFVRADGIERLISHKERMLRRAPGGGVAEYRVPDELADLPVFSDAQISQIAALAETTERLLTGPQDIEGVVTADSAIHLVQARPATSPQTPTTATEWTNHNLTESFPGVTTAMTYSHARVFYRMSFRDFYRIVGIPESRLRSQEHHLRRMIGFLDGRAYYRLDAWYALHSQLPGWDVIRPMWERSLGLAERDSDPGRVLDRPAITRVIGRSPRLIWAAVSYPRKLRRFLSWWDAQHILGTGLSQKPVEEVIETYRRVWSEAGSRWGITILAGYLSLAGCVAATVLVKRWTDSPEVDLTALLPGGPPNRTLQSVHSMVALAEQINADRVLSARVLTADARDTWDRIAQGAYGGRLESDARAHLGKFGDRAMHDLKIEEPTPRQRPEMVIDTLRPFVAAGATMQQTRLQESTAAAAARDELRRICPSWWRRAVLRVALRAGTFLVKAREDTRFCRTQLYGFSREVMRRLGSDLAAAGYLDSPEDYVHLEAEELLGAFDGTSTHPDLRVLARTRRDAYLRSCDRPALAANLTTGPPPIVPADLLRTAATSATAGSGTELTGLPSSAGIARGRAKLVLRPDVPPCDCAGRILIARETDPGWLPLMLNATGLVVERGSMVSHTAITGRMLGIPTVVAVPGATSKISDGDEVEIDGRSGIVRILRTHSQRMR</sequence>
<proteinExistence type="predicted"/>
<feature type="domain" description="PEP-utilising enzyme mobile" evidence="1">
    <location>
        <begin position="805"/>
        <end position="873"/>
    </location>
</feature>
<dbReference type="SUPFAM" id="SSF56059">
    <property type="entry name" value="Glutathione synthetase ATP-binding domain-like"/>
    <property type="match status" value="1"/>
</dbReference>